<dbReference type="PANTHER" id="PTHR42798">
    <property type="entry name" value="LIPOPROTEIN-RELEASING SYSTEM ATP-BINDING PROTEIN LOLD"/>
    <property type="match status" value="1"/>
</dbReference>
<organism evidence="6">
    <name type="scientific">Halalkalibacterium halodurans</name>
    <name type="common">Bacillus halodurans</name>
    <dbReference type="NCBI Taxonomy" id="86665"/>
    <lineage>
        <taxon>Bacteria</taxon>
        <taxon>Bacillati</taxon>
        <taxon>Bacillota</taxon>
        <taxon>Bacilli</taxon>
        <taxon>Bacillales</taxon>
        <taxon>Bacillaceae</taxon>
        <taxon>Halalkalibacterium (ex Joshi et al. 2022)</taxon>
    </lineage>
</organism>
<name>A0A0M0KKE9_ALKHA</name>
<dbReference type="AlphaFoldDB" id="A0A0M0KKE9"/>
<reference evidence="6" key="1">
    <citation type="submission" date="2015-08" db="EMBL/GenBank/DDBJ databases">
        <title>Complete DNA Sequence of Pseudomonas syringae pv. actinidiae, the Causal Agent of Kiwifruit Canker Disease.</title>
        <authorList>
            <person name="Rikkerink E.H.A."/>
            <person name="Fineran P.C."/>
        </authorList>
    </citation>
    <scope>NUCLEOTIDE SEQUENCE</scope>
    <source>
        <strain evidence="6">DSM 13666</strain>
    </source>
</reference>
<dbReference type="PROSITE" id="PS50893">
    <property type="entry name" value="ABC_TRANSPORTER_2"/>
    <property type="match status" value="1"/>
</dbReference>
<dbReference type="GO" id="GO:0098796">
    <property type="term" value="C:membrane protein complex"/>
    <property type="evidence" value="ECO:0007669"/>
    <property type="project" value="UniProtKB-ARBA"/>
</dbReference>
<dbReference type="SMART" id="SM00382">
    <property type="entry name" value="AAA"/>
    <property type="match status" value="1"/>
</dbReference>
<keyword evidence="4 6" id="KW-0067">ATP-binding</keyword>
<feature type="domain" description="ABC transporter" evidence="5">
    <location>
        <begin position="2"/>
        <end position="223"/>
    </location>
</feature>
<dbReference type="CDD" id="cd03255">
    <property type="entry name" value="ABC_MJ0796_LolCDE_FtsE"/>
    <property type="match status" value="1"/>
</dbReference>
<evidence type="ECO:0000256" key="3">
    <source>
        <dbReference type="ARBA" id="ARBA00022741"/>
    </source>
</evidence>
<dbReference type="FunFam" id="3.40.50.300:FF:000032">
    <property type="entry name" value="Export ABC transporter ATP-binding protein"/>
    <property type="match status" value="1"/>
</dbReference>
<dbReference type="GO" id="GO:0022857">
    <property type="term" value="F:transmembrane transporter activity"/>
    <property type="evidence" value="ECO:0007669"/>
    <property type="project" value="UniProtKB-ARBA"/>
</dbReference>
<dbReference type="InterPro" id="IPR017871">
    <property type="entry name" value="ABC_transporter-like_CS"/>
</dbReference>
<dbReference type="GeneID" id="87597368"/>
<dbReference type="Pfam" id="PF00005">
    <property type="entry name" value="ABC_tran"/>
    <property type="match status" value="1"/>
</dbReference>
<evidence type="ECO:0000259" key="5">
    <source>
        <dbReference type="PROSITE" id="PS50893"/>
    </source>
</evidence>
<sequence>MIQLKEVKKTYFMGKQQIEVLKGIDLEVNKGEMIAIMGRSGSGKSTLLNILAGLDKPDHGIYLYQQETIHEKTLNDLAEFRRKRIGFILQNYPLIDSKNVFDNVALPLKYSNIPKKEMTDKVTTMLSTLGIEYVQSRSVDMLSGGEAQRVAIARALIQQPELILADEPTGSLDEESETEILALCKQLNDEGKTLIIVTHNPHVAEICHKKYKIHDGKLIMMPH</sequence>
<proteinExistence type="inferred from homology"/>
<evidence type="ECO:0000313" key="6">
    <source>
        <dbReference type="EMBL" id="KOO39265.1"/>
    </source>
</evidence>
<dbReference type="PANTHER" id="PTHR42798:SF6">
    <property type="entry name" value="CELL DIVISION ATP-BINDING PROTEIN FTSE"/>
    <property type="match status" value="1"/>
</dbReference>
<dbReference type="InterPro" id="IPR027417">
    <property type="entry name" value="P-loop_NTPase"/>
</dbReference>
<evidence type="ECO:0000256" key="2">
    <source>
        <dbReference type="ARBA" id="ARBA00022448"/>
    </source>
</evidence>
<comment type="similarity">
    <text evidence="1">Belongs to the ABC transporter superfamily.</text>
</comment>
<dbReference type="Gene3D" id="3.40.50.300">
    <property type="entry name" value="P-loop containing nucleotide triphosphate hydrolases"/>
    <property type="match status" value="1"/>
</dbReference>
<dbReference type="InterPro" id="IPR017911">
    <property type="entry name" value="MacB-like_ATP-bd"/>
</dbReference>
<dbReference type="EMBL" id="LILD01000001">
    <property type="protein sequence ID" value="KOO39265.1"/>
    <property type="molecule type" value="Genomic_DNA"/>
</dbReference>
<keyword evidence="3" id="KW-0547">Nucleotide-binding</keyword>
<dbReference type="GO" id="GO:0016887">
    <property type="term" value="F:ATP hydrolysis activity"/>
    <property type="evidence" value="ECO:0007669"/>
    <property type="project" value="InterPro"/>
</dbReference>
<dbReference type="SUPFAM" id="SSF52540">
    <property type="entry name" value="P-loop containing nucleoside triphosphate hydrolases"/>
    <property type="match status" value="1"/>
</dbReference>
<dbReference type="RefSeq" id="WP_053431312.1">
    <property type="nucleotide sequence ID" value="NZ_CP040441.1"/>
</dbReference>
<dbReference type="PATRIC" id="fig|136160.3.peg.2549"/>
<evidence type="ECO:0000256" key="4">
    <source>
        <dbReference type="ARBA" id="ARBA00022840"/>
    </source>
</evidence>
<dbReference type="GO" id="GO:0005524">
    <property type="term" value="F:ATP binding"/>
    <property type="evidence" value="ECO:0007669"/>
    <property type="project" value="UniProtKB-KW"/>
</dbReference>
<keyword evidence="2" id="KW-0813">Transport</keyword>
<gene>
    <name evidence="6" type="ORF">AMD02_10750</name>
</gene>
<dbReference type="PROSITE" id="PS00211">
    <property type="entry name" value="ABC_TRANSPORTER_1"/>
    <property type="match status" value="1"/>
</dbReference>
<protein>
    <submittedName>
        <fullName evidence="6">Peptide ABC transporter ATP-binding protein</fullName>
    </submittedName>
</protein>
<comment type="caution">
    <text evidence="6">The sequence shown here is derived from an EMBL/GenBank/DDBJ whole genome shotgun (WGS) entry which is preliminary data.</text>
</comment>
<dbReference type="InterPro" id="IPR003439">
    <property type="entry name" value="ABC_transporter-like_ATP-bd"/>
</dbReference>
<accession>A0A0M0KKE9</accession>
<evidence type="ECO:0000256" key="1">
    <source>
        <dbReference type="ARBA" id="ARBA00005417"/>
    </source>
</evidence>
<dbReference type="InterPro" id="IPR003593">
    <property type="entry name" value="AAA+_ATPase"/>
</dbReference>